<dbReference type="InterPro" id="IPR039249">
    <property type="entry name" value="GPATCH11"/>
</dbReference>
<sequence>MTPPSVRGRFCVYMGVFGSFKSELEEEIYVLGESVQSVAVAEDEMANEDDDYMSDTFIACTSDIRPGITLSYAQRRIMKIEAEKHENEERLRHMPKRAELEKELRESALSTPICEDSKGFALLAKMGYKPGMSLGKKKEGMEEGMKEPIVIDIKTCRTGLGHKTQEEEKKKQRNAMLQKHMAARAKTQQFLLGDFRKRQRIASVLKQLIGDIMKSRKACEQLDSRNGFELPADPHFWPIYKEGVEEEQNPSKRTRLVDEEHDDFIFKYPNGKFAPAEIQLNELPENDLIDRLDSITAYLRDKHLYCVWCGCQYESIEELSQQCPGSTRAKHEGIDDE</sequence>
<evidence type="ECO:0000256" key="1">
    <source>
        <dbReference type="ARBA" id="ARBA00007140"/>
    </source>
</evidence>
<dbReference type="WBParaSite" id="ALUE_0000567401-mRNA-1">
    <property type="protein sequence ID" value="ALUE_0000567401-mRNA-1"/>
    <property type="gene ID" value="ALUE_0000567401"/>
</dbReference>
<dbReference type="Pfam" id="PF01585">
    <property type="entry name" value="G-patch"/>
    <property type="match status" value="1"/>
</dbReference>
<name>A0A0M3HSY6_ASCLU</name>
<dbReference type="GO" id="GO:0003676">
    <property type="term" value="F:nucleic acid binding"/>
    <property type="evidence" value="ECO:0007669"/>
    <property type="project" value="InterPro"/>
</dbReference>
<evidence type="ECO:0000259" key="4">
    <source>
        <dbReference type="PROSITE" id="PS50174"/>
    </source>
</evidence>
<feature type="domain" description="G-patch" evidence="4">
    <location>
        <begin position="115"/>
        <end position="165"/>
    </location>
</feature>
<keyword evidence="5" id="KW-1185">Reference proteome</keyword>
<dbReference type="SMART" id="SM00443">
    <property type="entry name" value="G_patch"/>
    <property type="match status" value="1"/>
</dbReference>
<dbReference type="PROSITE" id="PS50174">
    <property type="entry name" value="G_PATCH"/>
    <property type="match status" value="1"/>
</dbReference>
<dbReference type="PANTHER" id="PTHR21032:SF0">
    <property type="entry name" value="G PATCH DOMAIN-CONTAINING PROTEIN 11"/>
    <property type="match status" value="1"/>
</dbReference>
<evidence type="ECO:0000256" key="2">
    <source>
        <dbReference type="ARBA" id="ARBA00021978"/>
    </source>
</evidence>
<dbReference type="SMART" id="SM01173">
    <property type="entry name" value="DUF4187"/>
    <property type="match status" value="1"/>
</dbReference>
<evidence type="ECO:0000313" key="5">
    <source>
        <dbReference type="Proteomes" id="UP000036681"/>
    </source>
</evidence>
<protein>
    <recommendedName>
        <fullName evidence="2">G patch domain-containing protein 11</fullName>
    </recommendedName>
    <alternativeName>
        <fullName evidence="3">Coiled-coil domain-containing protein 75</fullName>
    </alternativeName>
</protein>
<dbReference type="GO" id="GO:0000776">
    <property type="term" value="C:kinetochore"/>
    <property type="evidence" value="ECO:0007669"/>
    <property type="project" value="TreeGrafter"/>
</dbReference>
<evidence type="ECO:0000256" key="3">
    <source>
        <dbReference type="ARBA" id="ARBA00030688"/>
    </source>
</evidence>
<dbReference type="Pfam" id="PF13821">
    <property type="entry name" value="DUF4187"/>
    <property type="match status" value="1"/>
</dbReference>
<proteinExistence type="inferred from homology"/>
<dbReference type="Proteomes" id="UP000036681">
    <property type="component" value="Unplaced"/>
</dbReference>
<dbReference type="InterPro" id="IPR000467">
    <property type="entry name" value="G_patch_dom"/>
</dbReference>
<accession>A0A0M3HSY6</accession>
<dbReference type="AlphaFoldDB" id="A0A0M3HSY6"/>
<dbReference type="PANTHER" id="PTHR21032">
    <property type="entry name" value="G PATCH DOMAIN-CONTAINING PROTEIN 11"/>
    <property type="match status" value="1"/>
</dbReference>
<reference evidence="6" key="1">
    <citation type="submission" date="2017-02" db="UniProtKB">
        <authorList>
            <consortium name="WormBaseParasite"/>
        </authorList>
    </citation>
    <scope>IDENTIFICATION</scope>
</reference>
<comment type="similarity">
    <text evidence="1">Belongs to the GPATCH11 family.</text>
</comment>
<dbReference type="InterPro" id="IPR025239">
    <property type="entry name" value="DUF4187"/>
</dbReference>
<evidence type="ECO:0000313" key="6">
    <source>
        <dbReference type="WBParaSite" id="ALUE_0000567401-mRNA-1"/>
    </source>
</evidence>
<organism evidence="5 6">
    <name type="scientific">Ascaris lumbricoides</name>
    <name type="common">Giant roundworm</name>
    <dbReference type="NCBI Taxonomy" id="6252"/>
    <lineage>
        <taxon>Eukaryota</taxon>
        <taxon>Metazoa</taxon>
        <taxon>Ecdysozoa</taxon>
        <taxon>Nematoda</taxon>
        <taxon>Chromadorea</taxon>
        <taxon>Rhabditida</taxon>
        <taxon>Spirurina</taxon>
        <taxon>Ascaridomorpha</taxon>
        <taxon>Ascaridoidea</taxon>
        <taxon>Ascarididae</taxon>
        <taxon>Ascaris</taxon>
    </lineage>
</organism>